<evidence type="ECO:0000256" key="5">
    <source>
        <dbReference type="ARBA" id="ARBA00022679"/>
    </source>
</evidence>
<evidence type="ECO:0000256" key="9">
    <source>
        <dbReference type="ARBA" id="ARBA00022840"/>
    </source>
</evidence>
<reference evidence="17" key="1">
    <citation type="submission" date="2021-01" db="EMBL/GenBank/DDBJ databases">
        <title>Genomic Encyclopedia of Type Strains, Phase IV (KMG-IV): sequencing the most valuable type-strain genomes for metagenomic binning, comparative biology and taxonomic classification.</title>
        <authorList>
            <person name="Goeker M."/>
        </authorList>
    </citation>
    <scope>NUCLEOTIDE SEQUENCE</scope>
    <source>
        <strain evidence="17">DSM 21943</strain>
    </source>
</reference>
<keyword evidence="12 13" id="KW-0472">Membrane</keyword>
<dbReference type="PIRSF" id="PIRSF037431">
    <property type="entry name" value="STHK_LiaS"/>
    <property type="match status" value="1"/>
</dbReference>
<dbReference type="RefSeq" id="WP_204467492.1">
    <property type="nucleotide sequence ID" value="NZ_JAFBCV010000011.1"/>
</dbReference>
<dbReference type="InterPro" id="IPR036890">
    <property type="entry name" value="HATPase_C_sf"/>
</dbReference>
<dbReference type="InterPro" id="IPR050482">
    <property type="entry name" value="Sensor_HK_TwoCompSys"/>
</dbReference>
<dbReference type="SUPFAM" id="SSF55874">
    <property type="entry name" value="ATPase domain of HSP90 chaperone/DNA topoisomerase II/histidine kinase"/>
    <property type="match status" value="1"/>
</dbReference>
<dbReference type="GO" id="GO:0004673">
    <property type="term" value="F:protein histidine kinase activity"/>
    <property type="evidence" value="ECO:0007669"/>
    <property type="project" value="UniProtKB-EC"/>
</dbReference>
<evidence type="ECO:0000256" key="6">
    <source>
        <dbReference type="ARBA" id="ARBA00022692"/>
    </source>
</evidence>
<organism evidence="17 18">
    <name type="scientific">Shouchella xiaoxiensis</name>
    <dbReference type="NCBI Taxonomy" id="766895"/>
    <lineage>
        <taxon>Bacteria</taxon>
        <taxon>Bacillati</taxon>
        <taxon>Bacillota</taxon>
        <taxon>Bacilli</taxon>
        <taxon>Bacillales</taxon>
        <taxon>Bacillaceae</taxon>
        <taxon>Shouchella</taxon>
    </lineage>
</organism>
<feature type="domain" description="Histidine kinase" evidence="16">
    <location>
        <begin position="151"/>
        <end position="343"/>
    </location>
</feature>
<keyword evidence="11 13" id="KW-0902">Two-component regulatory system</keyword>
<keyword evidence="18" id="KW-1185">Reference proteome</keyword>
<keyword evidence="8 13" id="KW-0418">Kinase</keyword>
<evidence type="ECO:0000313" key="17">
    <source>
        <dbReference type="EMBL" id="MBM7840066.1"/>
    </source>
</evidence>
<dbReference type="Gene3D" id="3.30.565.10">
    <property type="entry name" value="Histidine kinase-like ATPase, C-terminal domain"/>
    <property type="match status" value="1"/>
</dbReference>
<keyword evidence="3 13" id="KW-1003">Cell membrane</keyword>
<dbReference type="EMBL" id="JAFBCV010000011">
    <property type="protein sequence ID" value="MBM7840066.1"/>
    <property type="molecule type" value="Genomic_DNA"/>
</dbReference>
<comment type="catalytic activity">
    <reaction evidence="1 13">
        <text>ATP + protein L-histidine = ADP + protein N-phospho-L-histidine.</text>
        <dbReference type="EC" id="2.7.13.3"/>
    </reaction>
</comment>
<dbReference type="InterPro" id="IPR003594">
    <property type="entry name" value="HATPase_dom"/>
</dbReference>
<feature type="coiled-coil region" evidence="14">
    <location>
        <begin position="98"/>
        <end position="150"/>
    </location>
</feature>
<evidence type="ECO:0000259" key="16">
    <source>
        <dbReference type="PROSITE" id="PS50109"/>
    </source>
</evidence>
<keyword evidence="10 15" id="KW-1133">Transmembrane helix</keyword>
<protein>
    <recommendedName>
        <fullName evidence="13">Sensor histidine kinase</fullName>
        <ecNumber evidence="13">2.7.13.3</ecNumber>
    </recommendedName>
</protein>
<evidence type="ECO:0000256" key="2">
    <source>
        <dbReference type="ARBA" id="ARBA00004651"/>
    </source>
</evidence>
<accession>A0ABS2SWZ6</accession>
<feature type="transmembrane region" description="Helical" evidence="15">
    <location>
        <begin position="7"/>
        <end position="27"/>
    </location>
</feature>
<keyword evidence="4" id="KW-0597">Phosphoprotein</keyword>
<evidence type="ECO:0000256" key="7">
    <source>
        <dbReference type="ARBA" id="ARBA00022741"/>
    </source>
</evidence>
<evidence type="ECO:0000256" key="3">
    <source>
        <dbReference type="ARBA" id="ARBA00022475"/>
    </source>
</evidence>
<dbReference type="InterPro" id="IPR005467">
    <property type="entry name" value="His_kinase_dom"/>
</dbReference>
<dbReference type="CDD" id="cd16917">
    <property type="entry name" value="HATPase_UhpB-NarQ-NarX-like"/>
    <property type="match status" value="1"/>
</dbReference>
<evidence type="ECO:0000256" key="14">
    <source>
        <dbReference type="SAM" id="Coils"/>
    </source>
</evidence>
<keyword evidence="9 13" id="KW-0067">ATP-binding</keyword>
<dbReference type="Gene3D" id="1.20.5.1930">
    <property type="match status" value="1"/>
</dbReference>
<keyword evidence="7 13" id="KW-0547">Nucleotide-binding</keyword>
<keyword evidence="6 15" id="KW-0812">Transmembrane</keyword>
<evidence type="ECO:0000256" key="13">
    <source>
        <dbReference type="PIRNR" id="PIRNR037431"/>
    </source>
</evidence>
<dbReference type="PANTHER" id="PTHR24421">
    <property type="entry name" value="NITRATE/NITRITE SENSOR PROTEIN NARX-RELATED"/>
    <property type="match status" value="1"/>
</dbReference>
<comment type="caution">
    <text evidence="17">The sequence shown here is derived from an EMBL/GenBank/DDBJ whole genome shotgun (WGS) entry which is preliminary data.</text>
</comment>
<evidence type="ECO:0000256" key="10">
    <source>
        <dbReference type="ARBA" id="ARBA00022989"/>
    </source>
</evidence>
<feature type="coiled-coil region" evidence="14">
    <location>
        <begin position="175"/>
        <end position="209"/>
    </location>
</feature>
<comment type="subcellular location">
    <subcellularLocation>
        <location evidence="2 13">Cell membrane</location>
        <topology evidence="2 13">Multi-pass membrane protein</topology>
    </subcellularLocation>
</comment>
<evidence type="ECO:0000313" key="18">
    <source>
        <dbReference type="Proteomes" id="UP001179280"/>
    </source>
</evidence>
<dbReference type="InterPro" id="IPR011712">
    <property type="entry name" value="Sig_transdc_His_kin_sub3_dim/P"/>
</dbReference>
<dbReference type="SMART" id="SM00387">
    <property type="entry name" value="HATPase_c"/>
    <property type="match status" value="1"/>
</dbReference>
<evidence type="ECO:0000256" key="4">
    <source>
        <dbReference type="ARBA" id="ARBA00022553"/>
    </source>
</evidence>
<evidence type="ECO:0000256" key="1">
    <source>
        <dbReference type="ARBA" id="ARBA00000085"/>
    </source>
</evidence>
<gene>
    <name evidence="17" type="ORF">JOC54_003346</name>
</gene>
<dbReference type="EC" id="2.7.13.3" evidence="13"/>
<keyword evidence="14" id="KW-0175">Coiled coil</keyword>
<evidence type="ECO:0000256" key="11">
    <source>
        <dbReference type="ARBA" id="ARBA00023012"/>
    </source>
</evidence>
<dbReference type="PANTHER" id="PTHR24421:SF37">
    <property type="entry name" value="SENSOR HISTIDINE KINASE NARS"/>
    <property type="match status" value="1"/>
</dbReference>
<dbReference type="PROSITE" id="PS50109">
    <property type="entry name" value="HIS_KIN"/>
    <property type="match status" value="1"/>
</dbReference>
<feature type="transmembrane region" description="Helical" evidence="15">
    <location>
        <begin position="47"/>
        <end position="72"/>
    </location>
</feature>
<name>A0ABS2SWZ6_9BACI</name>
<dbReference type="Pfam" id="PF02518">
    <property type="entry name" value="HATPase_c"/>
    <property type="match status" value="1"/>
</dbReference>
<evidence type="ECO:0000256" key="15">
    <source>
        <dbReference type="SAM" id="Phobius"/>
    </source>
</evidence>
<keyword evidence="5 13" id="KW-0808">Transferase</keyword>
<proteinExistence type="predicted"/>
<evidence type="ECO:0000256" key="8">
    <source>
        <dbReference type="ARBA" id="ARBA00022777"/>
    </source>
</evidence>
<sequence>MKTMRWIGVIVFLLLSVSLLLFYGYLVNEEILEWSYLVSFEPGNYPIPLFVWFVAWFFLIAVIIYLTVVLTWKRGLKTFRSAVQKLSEGHLSSGKKEVEELSIDFKEATILVTEMEQRIRNQADRSQKVIDQWTEKENELKNELVFQERHRIARELHDSVSQQLYAASMLLSAAVNQKNSNVESLQKRCEQIEKVVNDAQNDMRALLLQLRPIQLENQSFKDGVEQLVQSLAEKHPISFSVRLSDTTLSPGVEDQLFRITQEAIANALRHANANEISVFYENLDHFTVLKITDDGTGFERTESMGGYGLNGIEERAEEIGGTMRIISVKGQGTSVEVKVPIVEGDELND</sequence>
<dbReference type="InterPro" id="IPR017202">
    <property type="entry name" value="LiaS/VraS"/>
</dbReference>
<evidence type="ECO:0000256" key="12">
    <source>
        <dbReference type="ARBA" id="ARBA00023136"/>
    </source>
</evidence>
<dbReference type="Proteomes" id="UP001179280">
    <property type="component" value="Unassembled WGS sequence"/>
</dbReference>
<dbReference type="Pfam" id="PF07730">
    <property type="entry name" value="HisKA_3"/>
    <property type="match status" value="1"/>
</dbReference>